<dbReference type="Gene3D" id="3.90.1200.10">
    <property type="match status" value="1"/>
</dbReference>
<proteinExistence type="predicted"/>
<sequence>MAAADFDFARYLHKIVPDVSYSIAELSGGVSNVTVRAIPLLRPAVSDNLGPFGIPKNSSIVLKYAPPFVAGVPSIPLSQQRQKIEAAALTYLQQISRTAGADSAVVTPKLLHEDHENHILILEDLGSDTAPINKWLENGPPISTVCSVGDRVGRFLAALHSQRLDAKPAITALLEIESAQVDLSSMNSEIASKFLANLADAGYGETDIAALYSLIRAEAEDKSMDDTFSHSDFWSESILVNKDASVVGIIDWEYARLAKPLLDMNMLLTHVYSRCVLGPSPGSQQAGRAFIKSLTTSYRDAIIARGVRWTRDPTLRTAIRHAAYVVVGREMITWMEYWHEECHKQIIESGVQYLKKAAQIRNDGVADDDEIELLDDVLDWTALEGVR</sequence>
<dbReference type="InterPro" id="IPR051678">
    <property type="entry name" value="AGP_Transferase"/>
</dbReference>
<dbReference type="Gene3D" id="3.30.200.20">
    <property type="entry name" value="Phosphorylase Kinase, domain 1"/>
    <property type="match status" value="1"/>
</dbReference>
<organism evidence="2 3">
    <name type="scientific">Botryobasidium botryosum (strain FD-172 SS1)</name>
    <dbReference type="NCBI Taxonomy" id="930990"/>
    <lineage>
        <taxon>Eukaryota</taxon>
        <taxon>Fungi</taxon>
        <taxon>Dikarya</taxon>
        <taxon>Basidiomycota</taxon>
        <taxon>Agaricomycotina</taxon>
        <taxon>Agaricomycetes</taxon>
        <taxon>Cantharellales</taxon>
        <taxon>Botryobasidiaceae</taxon>
        <taxon>Botryobasidium</taxon>
    </lineage>
</organism>
<keyword evidence="3" id="KW-1185">Reference proteome</keyword>
<dbReference type="AlphaFoldDB" id="A0A067MM57"/>
<dbReference type="Pfam" id="PF01636">
    <property type="entry name" value="APH"/>
    <property type="match status" value="1"/>
</dbReference>
<evidence type="ECO:0000313" key="2">
    <source>
        <dbReference type="EMBL" id="KDQ12676.1"/>
    </source>
</evidence>
<name>A0A067MM57_BOTB1</name>
<dbReference type="Proteomes" id="UP000027195">
    <property type="component" value="Unassembled WGS sequence"/>
</dbReference>
<dbReference type="OrthoDB" id="25129at2759"/>
<dbReference type="SUPFAM" id="SSF56112">
    <property type="entry name" value="Protein kinase-like (PK-like)"/>
    <property type="match status" value="1"/>
</dbReference>
<dbReference type="HOGENOM" id="CLU_040823_1_0_1"/>
<dbReference type="InParanoid" id="A0A067MM57"/>
<evidence type="ECO:0000313" key="3">
    <source>
        <dbReference type="Proteomes" id="UP000027195"/>
    </source>
</evidence>
<dbReference type="EMBL" id="KL198048">
    <property type="protein sequence ID" value="KDQ12676.1"/>
    <property type="molecule type" value="Genomic_DNA"/>
</dbReference>
<dbReference type="InterPro" id="IPR002575">
    <property type="entry name" value="Aminoglycoside_PTrfase"/>
</dbReference>
<protein>
    <recommendedName>
        <fullName evidence="1">Aminoglycoside phosphotransferase domain-containing protein</fullName>
    </recommendedName>
</protein>
<evidence type="ECO:0000259" key="1">
    <source>
        <dbReference type="Pfam" id="PF01636"/>
    </source>
</evidence>
<reference evidence="3" key="1">
    <citation type="journal article" date="2014" name="Proc. Natl. Acad. Sci. U.S.A.">
        <title>Extensive sampling of basidiomycete genomes demonstrates inadequacy of the white-rot/brown-rot paradigm for wood decay fungi.</title>
        <authorList>
            <person name="Riley R."/>
            <person name="Salamov A.A."/>
            <person name="Brown D.W."/>
            <person name="Nagy L.G."/>
            <person name="Floudas D."/>
            <person name="Held B.W."/>
            <person name="Levasseur A."/>
            <person name="Lombard V."/>
            <person name="Morin E."/>
            <person name="Otillar R."/>
            <person name="Lindquist E.A."/>
            <person name="Sun H."/>
            <person name="LaButti K.M."/>
            <person name="Schmutz J."/>
            <person name="Jabbour D."/>
            <person name="Luo H."/>
            <person name="Baker S.E."/>
            <person name="Pisabarro A.G."/>
            <person name="Walton J.D."/>
            <person name="Blanchette R.A."/>
            <person name="Henrissat B."/>
            <person name="Martin F."/>
            <person name="Cullen D."/>
            <person name="Hibbett D.S."/>
            <person name="Grigoriev I.V."/>
        </authorList>
    </citation>
    <scope>NUCLEOTIDE SEQUENCE [LARGE SCALE GENOMIC DNA]</scope>
    <source>
        <strain evidence="3">FD-172 SS1</strain>
    </source>
</reference>
<feature type="domain" description="Aminoglycoside phosphotransferase" evidence="1">
    <location>
        <begin position="101"/>
        <end position="271"/>
    </location>
</feature>
<accession>A0A067MM57</accession>
<dbReference type="PANTHER" id="PTHR21310">
    <property type="entry name" value="AMINOGLYCOSIDE PHOSPHOTRANSFERASE-RELATED-RELATED"/>
    <property type="match status" value="1"/>
</dbReference>
<gene>
    <name evidence="2" type="ORF">BOTBODRAFT_34127</name>
</gene>
<dbReference type="InterPro" id="IPR011009">
    <property type="entry name" value="Kinase-like_dom_sf"/>
</dbReference>